<organism evidence="1 2">
    <name type="scientific">Lasiodiplodia mahajangana</name>
    <dbReference type="NCBI Taxonomy" id="1108764"/>
    <lineage>
        <taxon>Eukaryota</taxon>
        <taxon>Fungi</taxon>
        <taxon>Dikarya</taxon>
        <taxon>Ascomycota</taxon>
        <taxon>Pezizomycotina</taxon>
        <taxon>Dothideomycetes</taxon>
        <taxon>Dothideomycetes incertae sedis</taxon>
        <taxon>Botryosphaeriales</taxon>
        <taxon>Botryosphaeriaceae</taxon>
        <taxon>Lasiodiplodia</taxon>
    </lineage>
</organism>
<evidence type="ECO:0000313" key="1">
    <source>
        <dbReference type="EMBL" id="KAJ8125894.1"/>
    </source>
</evidence>
<evidence type="ECO:0000313" key="2">
    <source>
        <dbReference type="Proteomes" id="UP001153332"/>
    </source>
</evidence>
<reference evidence="1" key="1">
    <citation type="submission" date="2022-12" db="EMBL/GenBank/DDBJ databases">
        <title>Genome Sequence of Lasiodiplodia mahajangana.</title>
        <authorList>
            <person name="Buettner E."/>
        </authorList>
    </citation>
    <scope>NUCLEOTIDE SEQUENCE</scope>
    <source>
        <strain evidence="1">VT137</strain>
    </source>
</reference>
<accession>A0ACC2JEW2</accession>
<dbReference type="EMBL" id="JAPUUL010002127">
    <property type="protein sequence ID" value="KAJ8125894.1"/>
    <property type="molecule type" value="Genomic_DNA"/>
</dbReference>
<proteinExistence type="predicted"/>
<comment type="caution">
    <text evidence="1">The sequence shown here is derived from an EMBL/GenBank/DDBJ whole genome shotgun (WGS) entry which is preliminary data.</text>
</comment>
<sequence>MALPDAEDHRRKSETMVGSGEPKEPSSTEENTHEPNGVAIPILVGWEEPEDQDPENPLNWPARRKWGNIAQLSAITFLTPLSSSAFAPGVPLVMAEFNNYSPILATFVVSIFVLGFATGPLLIAPLSEMYGRIRVYHVCNVLFVVFTIACAVASSFDQLLAFRFLSGFAGVATVTCGSGSIADMIPREQRGKAISVWSSGPLLGPIVGPVIGGFLVEAKGWRWAFWLVAIVGGAFTLAGFFILQESYSPVLLERKARKLRESTGNNAYRSKLDSGKSNGQMLKEALIRPMKLLIFSPPVTLMSIYIAILYGLSYILFTTFTFVFQEQYNFTASSSGLSFLGSGVGTILGLFYGSLISDPVIKKAVDRKGAAEPEDRLTFIITIPATLSIPAGFFLYGWATQMKLHFIIPMIGNALNGFGTIAVLMCIQTYLIDAYTQHAASVIAANAVLRSLLGALLPLFGLKVYDSLGLGWGNTLLGFLALAFAPLPWLFRVYGGKIRQRSSA</sequence>
<keyword evidence="2" id="KW-1185">Reference proteome</keyword>
<name>A0ACC2JEW2_9PEZI</name>
<gene>
    <name evidence="1" type="ORF">O1611_g7743</name>
</gene>
<dbReference type="Proteomes" id="UP001153332">
    <property type="component" value="Unassembled WGS sequence"/>
</dbReference>
<protein>
    <submittedName>
        <fullName evidence="1">Uncharacterized protein</fullName>
    </submittedName>
</protein>